<dbReference type="Gene3D" id="3.40.630.10">
    <property type="entry name" value="Zn peptidases"/>
    <property type="match status" value="1"/>
</dbReference>
<dbReference type="AlphaFoldDB" id="A0A9W6JLK3"/>
<dbReference type="GO" id="GO:0030145">
    <property type="term" value="F:manganese ion binding"/>
    <property type="evidence" value="ECO:0007669"/>
    <property type="project" value="InterPro"/>
</dbReference>
<evidence type="ECO:0000313" key="7">
    <source>
        <dbReference type="EMBL" id="GLK79327.1"/>
    </source>
</evidence>
<keyword evidence="3" id="KW-0645">Protease</keyword>
<keyword evidence="5" id="KW-0464">Manganese</keyword>
<evidence type="ECO:0000313" key="8">
    <source>
        <dbReference type="Proteomes" id="UP001143309"/>
    </source>
</evidence>
<dbReference type="GO" id="GO:0005737">
    <property type="term" value="C:cytoplasm"/>
    <property type="evidence" value="ECO:0007669"/>
    <property type="project" value="InterPro"/>
</dbReference>
<dbReference type="PANTHER" id="PTHR11963:SF20">
    <property type="entry name" value="PEPTIDASE B"/>
    <property type="match status" value="1"/>
</dbReference>
<organism evidence="7 8">
    <name type="scientific">Methylopila turkensis</name>
    <dbReference type="NCBI Taxonomy" id="1437816"/>
    <lineage>
        <taxon>Bacteria</taxon>
        <taxon>Pseudomonadati</taxon>
        <taxon>Pseudomonadota</taxon>
        <taxon>Alphaproteobacteria</taxon>
        <taxon>Hyphomicrobiales</taxon>
        <taxon>Methylopilaceae</taxon>
        <taxon>Methylopila</taxon>
    </lineage>
</organism>
<dbReference type="InterPro" id="IPR043472">
    <property type="entry name" value="Macro_dom-like"/>
</dbReference>
<accession>A0A9W6JLK3</accession>
<keyword evidence="4" id="KW-0378">Hydrolase</keyword>
<dbReference type="RefSeq" id="WP_271199789.1">
    <property type="nucleotide sequence ID" value="NZ_BSFL01000001.1"/>
</dbReference>
<dbReference type="Gene3D" id="3.40.220.10">
    <property type="entry name" value="Leucine Aminopeptidase, subunit E, domain 1"/>
    <property type="match status" value="1"/>
</dbReference>
<gene>
    <name evidence="7" type="ORF">GCM10008174_10680</name>
</gene>
<dbReference type="Pfam" id="PF21337">
    <property type="entry name" value="Peptidase_M17_N_1"/>
    <property type="match status" value="1"/>
</dbReference>
<dbReference type="Pfam" id="PF00883">
    <property type="entry name" value="Peptidase_M17"/>
    <property type="match status" value="1"/>
</dbReference>
<dbReference type="InterPro" id="IPR048816">
    <property type="entry name" value="Peptidase_M17_N_1"/>
</dbReference>
<reference evidence="7" key="2">
    <citation type="submission" date="2023-01" db="EMBL/GenBank/DDBJ databases">
        <authorList>
            <person name="Sun Q."/>
            <person name="Evtushenko L."/>
        </authorList>
    </citation>
    <scope>NUCLEOTIDE SEQUENCE</scope>
    <source>
        <strain evidence="7">VKM B-2748</strain>
    </source>
</reference>
<protein>
    <submittedName>
        <fullName evidence="7">Leucyl aminopeptidase</fullName>
    </submittedName>
</protein>
<evidence type="ECO:0000256" key="1">
    <source>
        <dbReference type="ARBA" id="ARBA00009528"/>
    </source>
</evidence>
<dbReference type="CDD" id="cd00433">
    <property type="entry name" value="Peptidase_M17"/>
    <property type="match status" value="1"/>
</dbReference>
<reference evidence="7" key="1">
    <citation type="journal article" date="2014" name="Int. J. Syst. Evol. Microbiol.">
        <title>Complete genome sequence of Corynebacterium casei LMG S-19264T (=DSM 44701T), isolated from a smear-ripened cheese.</title>
        <authorList>
            <consortium name="US DOE Joint Genome Institute (JGI-PGF)"/>
            <person name="Walter F."/>
            <person name="Albersmeier A."/>
            <person name="Kalinowski J."/>
            <person name="Ruckert C."/>
        </authorList>
    </citation>
    <scope>NUCLEOTIDE SEQUENCE</scope>
    <source>
        <strain evidence="7">VKM B-2748</strain>
    </source>
</reference>
<dbReference type="PROSITE" id="PS00631">
    <property type="entry name" value="CYTOSOL_AP"/>
    <property type="match status" value="1"/>
</dbReference>
<proteinExistence type="inferred from homology"/>
<dbReference type="Proteomes" id="UP001143309">
    <property type="component" value="Unassembled WGS sequence"/>
</dbReference>
<evidence type="ECO:0000259" key="6">
    <source>
        <dbReference type="PROSITE" id="PS00631"/>
    </source>
</evidence>
<evidence type="ECO:0000256" key="5">
    <source>
        <dbReference type="ARBA" id="ARBA00023211"/>
    </source>
</evidence>
<dbReference type="EMBL" id="BSFL01000001">
    <property type="protein sequence ID" value="GLK79327.1"/>
    <property type="molecule type" value="Genomic_DNA"/>
</dbReference>
<evidence type="ECO:0000256" key="3">
    <source>
        <dbReference type="ARBA" id="ARBA00022670"/>
    </source>
</evidence>
<evidence type="ECO:0000256" key="2">
    <source>
        <dbReference type="ARBA" id="ARBA00022438"/>
    </source>
</evidence>
<feature type="domain" description="Cytosol aminopeptidase" evidence="6">
    <location>
        <begin position="303"/>
        <end position="310"/>
    </location>
</feature>
<dbReference type="PANTHER" id="PTHR11963">
    <property type="entry name" value="LEUCINE AMINOPEPTIDASE-RELATED"/>
    <property type="match status" value="1"/>
</dbReference>
<sequence>MSTIFAADSEASTPIWLTPAGEPLPEPARAWAAATGFESGPGKILVTPTAEGGLAGVVFGLEAADARERELFLAGKLVGALPEGAYRFEGAAGDARLATLAIGLGQYRFRRYGKPAPKAIRLVPPHGVDVGEVERTVAAVARGRDLVNTPANDLGPAELEAAIRALGERHGASVTSIVGDDLLAANFPLVHAVGRAAAAHRGPRVVDLVWGPEDGPKITLVGKGVVFDTGGLNIKPDASMLLMKKDMGGSAAMIAAADMVMGAKLPVRLRLIVGAVENAISGDAFRPGDVIPSRKGLNVEIGNTDAEGRLVLADALALADEEAPELIVDAATLTGAARVALGPELPPLYCDDDAFAAELLAHAAAERDPLWRMPLWNPYDDLLSSKIADVNHISGGAFAGSITAALFLRRFVGRARTWAHLDVFAWNPSAKPGRPEGGEIQGARALAALLVARYGR</sequence>
<comment type="similarity">
    <text evidence="1">Belongs to the peptidase M17 family.</text>
</comment>
<keyword evidence="8" id="KW-1185">Reference proteome</keyword>
<dbReference type="GO" id="GO:0006508">
    <property type="term" value="P:proteolysis"/>
    <property type="evidence" value="ECO:0007669"/>
    <property type="project" value="UniProtKB-KW"/>
</dbReference>
<name>A0A9W6JLK3_9HYPH</name>
<dbReference type="GO" id="GO:0070006">
    <property type="term" value="F:metalloaminopeptidase activity"/>
    <property type="evidence" value="ECO:0007669"/>
    <property type="project" value="InterPro"/>
</dbReference>
<keyword evidence="2 7" id="KW-0031">Aminopeptidase</keyword>
<comment type="caution">
    <text evidence="7">The sequence shown here is derived from an EMBL/GenBank/DDBJ whole genome shotgun (WGS) entry which is preliminary data.</text>
</comment>
<dbReference type="InterPro" id="IPR011356">
    <property type="entry name" value="Leucine_aapep/pepB"/>
</dbReference>
<dbReference type="SUPFAM" id="SSF53187">
    <property type="entry name" value="Zn-dependent exopeptidases"/>
    <property type="match status" value="1"/>
</dbReference>
<dbReference type="InterPro" id="IPR000819">
    <property type="entry name" value="Peptidase_M17_C"/>
</dbReference>
<evidence type="ECO:0000256" key="4">
    <source>
        <dbReference type="ARBA" id="ARBA00022801"/>
    </source>
</evidence>
<dbReference type="PRINTS" id="PR00481">
    <property type="entry name" value="LAMNOPPTDASE"/>
</dbReference>